<dbReference type="GO" id="GO:0004623">
    <property type="term" value="F:phospholipase A2 activity"/>
    <property type="evidence" value="ECO:0007669"/>
    <property type="project" value="InterPro"/>
</dbReference>
<evidence type="ECO:0000313" key="4">
    <source>
        <dbReference type="Proteomes" id="UP000767238"/>
    </source>
</evidence>
<evidence type="ECO:0000259" key="1">
    <source>
        <dbReference type="Pfam" id="PF13358"/>
    </source>
</evidence>
<dbReference type="GO" id="GO:0006644">
    <property type="term" value="P:phospholipid metabolic process"/>
    <property type="evidence" value="ECO:0007669"/>
    <property type="project" value="InterPro"/>
</dbReference>
<evidence type="ECO:0000313" key="2">
    <source>
        <dbReference type="EMBL" id="KAG9669545.1"/>
    </source>
</evidence>
<dbReference type="Proteomes" id="UP000779574">
    <property type="component" value="Unassembled WGS sequence"/>
</dbReference>
<dbReference type="SUPFAM" id="SSF48619">
    <property type="entry name" value="Phospholipase A2, PLA2"/>
    <property type="match status" value="1"/>
</dbReference>
<dbReference type="AlphaFoldDB" id="A0A9P8K0U4"/>
<dbReference type="InterPro" id="IPR038717">
    <property type="entry name" value="Tc1-like_DDE_dom"/>
</dbReference>
<dbReference type="InterPro" id="IPR036397">
    <property type="entry name" value="RNaseH_sf"/>
</dbReference>
<reference evidence="3" key="1">
    <citation type="journal article" date="2021" name="J Fungi (Basel)">
        <title>Virulence traits and population genomics of the black yeast Aureobasidium melanogenum.</title>
        <authorList>
            <person name="Cernosa A."/>
            <person name="Sun X."/>
            <person name="Gostincar C."/>
            <person name="Fang C."/>
            <person name="Gunde-Cimerman N."/>
            <person name="Song Z."/>
        </authorList>
    </citation>
    <scope>NUCLEOTIDE SEQUENCE</scope>
    <source>
        <strain evidence="3">EXF-8016</strain>
        <strain evidence="2">EXF-9911</strain>
    </source>
</reference>
<comment type="caution">
    <text evidence="3">The sequence shown here is derived from an EMBL/GenBank/DDBJ whole genome shotgun (WGS) entry which is preliminary data.</text>
</comment>
<dbReference type="Gene3D" id="3.30.420.10">
    <property type="entry name" value="Ribonuclease H-like superfamily/Ribonuclease H"/>
    <property type="match status" value="1"/>
</dbReference>
<protein>
    <recommendedName>
        <fullName evidence="1">Tc1-like transposase DDE domain-containing protein</fullName>
    </recommendedName>
</protein>
<evidence type="ECO:0000313" key="3">
    <source>
        <dbReference type="EMBL" id="KAH0209778.1"/>
    </source>
</evidence>
<feature type="domain" description="Tc1-like transposase DDE" evidence="1">
    <location>
        <begin position="10"/>
        <end position="38"/>
    </location>
</feature>
<accession>A0A9P8K0U4</accession>
<feature type="non-terminal residue" evidence="3">
    <location>
        <position position="366"/>
    </location>
</feature>
<reference evidence="3" key="2">
    <citation type="submission" date="2021-08" db="EMBL/GenBank/DDBJ databases">
        <authorList>
            <person name="Gostincar C."/>
            <person name="Sun X."/>
            <person name="Song Z."/>
            <person name="Gunde-Cimerman N."/>
        </authorList>
    </citation>
    <scope>NUCLEOTIDE SEQUENCE</scope>
    <source>
        <strain evidence="3">EXF-8016</strain>
        <strain evidence="2">EXF-9911</strain>
    </source>
</reference>
<dbReference type="Proteomes" id="UP000767238">
    <property type="component" value="Unassembled WGS sequence"/>
</dbReference>
<dbReference type="InterPro" id="IPR036444">
    <property type="entry name" value="PLipase_A2_dom_sf"/>
</dbReference>
<dbReference type="EMBL" id="JAHFXF010001343">
    <property type="protein sequence ID" value="KAG9669545.1"/>
    <property type="molecule type" value="Genomic_DNA"/>
</dbReference>
<name>A0A9P8K0U4_AURME</name>
<gene>
    <name evidence="2" type="ORF">KCU76_g17279</name>
    <name evidence="3" type="ORF">KCV03_g10263</name>
</gene>
<dbReference type="GO" id="GO:0003676">
    <property type="term" value="F:nucleic acid binding"/>
    <property type="evidence" value="ECO:0007669"/>
    <property type="project" value="InterPro"/>
</dbReference>
<dbReference type="GO" id="GO:0050482">
    <property type="term" value="P:arachidonate secretion"/>
    <property type="evidence" value="ECO:0007669"/>
    <property type="project" value="InterPro"/>
</dbReference>
<dbReference type="Pfam" id="PF13358">
    <property type="entry name" value="DDE_3"/>
    <property type="match status" value="1"/>
</dbReference>
<proteinExistence type="predicted"/>
<sequence>MAWFEKHRVYVLKYWPPYSPDLNPIEHLWPLLKEALYKLYPDIELWKGGEDQVAERMEDALCHAWSTIRDKIAYNCVASMPERLEAVYIDNACTAPGSMTDPHNCGYDPTWKGRDCGDHVCFGGRCVFDTCNINQTSKYTRISLGIGNGTNVYYLAWYYAENGRNPPDSIALASTVPLSYSIGLFFAESTSNPGFYDLKVESLQLFLGYSPTTGYMVWNNTAGPTTGIWRTDGCDGAMVMTYEDQTYHFAIDDNNFAIARPRSTDSIDKRSSVDYPQFRPFAMRSEETWITATRCTSSKLAQRIPTDDERLKPNGCGSKWTDYLVPKYRFGGCCDEHDKCYSDCATEFKDCNSAFGLCMRQACDRT</sequence>
<organism evidence="3 4">
    <name type="scientific">Aureobasidium melanogenum</name>
    <name type="common">Aureobasidium pullulans var. melanogenum</name>
    <dbReference type="NCBI Taxonomy" id="46634"/>
    <lineage>
        <taxon>Eukaryota</taxon>
        <taxon>Fungi</taxon>
        <taxon>Dikarya</taxon>
        <taxon>Ascomycota</taxon>
        <taxon>Pezizomycotina</taxon>
        <taxon>Dothideomycetes</taxon>
        <taxon>Dothideomycetidae</taxon>
        <taxon>Dothideales</taxon>
        <taxon>Saccotheciaceae</taxon>
        <taxon>Aureobasidium</taxon>
    </lineage>
</organism>
<dbReference type="EMBL" id="JAHFYH010000217">
    <property type="protein sequence ID" value="KAH0209778.1"/>
    <property type="molecule type" value="Genomic_DNA"/>
</dbReference>